<dbReference type="Ensembl" id="ENSDART00000190221.1">
    <property type="protein sequence ID" value="ENSDARP00000157598.1"/>
    <property type="gene ID" value="ENSDARG00000045979.7"/>
</dbReference>
<proteinExistence type="evidence at transcript level"/>
<dbReference type="Reactome" id="R-DRE-917937">
    <property type="pathway name" value="Iron uptake and transport"/>
</dbReference>
<dbReference type="Proteomes" id="UP000000437">
    <property type="component" value="Chromosome 5"/>
</dbReference>
<dbReference type="SMR" id="Q0D282"/>
<evidence type="ECO:0000259" key="3">
    <source>
        <dbReference type="Pfam" id="PF00061"/>
    </source>
</evidence>
<dbReference type="PRINTS" id="PR01254">
    <property type="entry name" value="PGNDSYNTHASE"/>
</dbReference>
<evidence type="ECO:0000256" key="1">
    <source>
        <dbReference type="ARBA" id="ARBA00006889"/>
    </source>
</evidence>
<dbReference type="PRINTS" id="PR00179">
    <property type="entry name" value="LIPOCALIN"/>
</dbReference>
<reference evidence="7" key="4">
    <citation type="journal article" date="2017" name="Nat. Commun.">
        <title>Evolution of complexity in the zebrafish synapse proteome.</title>
        <authorList>
            <person name="Bayes A."/>
            <person name="Collins M.O."/>
            <person name="Reig-Viader R."/>
            <person name="Gou G."/>
            <person name="Goulding D."/>
            <person name="Izquierdo A."/>
            <person name="Choudhary J.S."/>
            <person name="Emes R.D."/>
            <person name="Grant S.G."/>
        </authorList>
    </citation>
    <scope>NUCLEOTIDE SEQUENCE</scope>
    <source>
        <strain evidence="7">Tuebingen</strain>
    </source>
</reference>
<dbReference type="ZFIN" id="ZDB-GENE-060929-1114">
    <property type="gene designation" value="zgc:153704"/>
</dbReference>
<feature type="chain" id="PRO_5035034557" evidence="2 7">
    <location>
        <begin position="24"/>
        <end position="184"/>
    </location>
</feature>
<dbReference type="Gene3D" id="2.40.128.20">
    <property type="match status" value="1"/>
</dbReference>
<dbReference type="ExpressionAtlas" id="Q0D282">
    <property type="expression patterns" value="baseline"/>
</dbReference>
<dbReference type="EMBL" id="CABZ01058658">
    <property type="status" value="NOT_ANNOTATED_CDS"/>
    <property type="molecule type" value="Genomic_DNA"/>
</dbReference>
<name>Q0D282_DANRE</name>
<reference evidence="5" key="5">
    <citation type="submission" date="2018-04" db="UniProtKB">
        <authorList>
            <consortium name="Ensembl"/>
        </authorList>
    </citation>
    <scope>IDENTIFICATION</scope>
    <source>
        <strain evidence="5">Tuebingen</strain>
    </source>
</reference>
<dbReference type="Pfam" id="PF00061">
    <property type="entry name" value="Lipocalin"/>
    <property type="match status" value="1"/>
</dbReference>
<dbReference type="InterPro" id="IPR012674">
    <property type="entry name" value="Calycin"/>
</dbReference>
<comment type="similarity">
    <text evidence="1">Belongs to the calycin superfamily. Lipocalin family.</text>
</comment>
<dbReference type="Bgee" id="ENSDARG00000045979">
    <property type="expression patterns" value="Expressed in bone element and 7 other cell types or tissues"/>
</dbReference>
<dbReference type="InterPro" id="IPR000566">
    <property type="entry name" value="Lipocln_cytosolic_FA-bd_dom"/>
</dbReference>
<keyword evidence="2 7" id="KW-0732">Signal</keyword>
<dbReference type="GeneID" id="767759"/>
<dbReference type="Reactome" id="R-DRE-2162123">
    <property type="pathway name" value="Synthesis of Prostaglandins (PG) and Thromboxanes (TX)"/>
</dbReference>
<dbReference type="GO" id="GO:0036094">
    <property type="term" value="F:small molecule binding"/>
    <property type="evidence" value="ECO:0007669"/>
    <property type="project" value="InterPro"/>
</dbReference>
<reference evidence="4" key="1">
    <citation type="submission" date="2006-08" db="EMBL/GenBank/DDBJ databases">
        <authorList>
            <consortium name="NIH - Zebrafish Gene Collection (ZGC) project"/>
        </authorList>
    </citation>
    <scope>NUCLEOTIDE SEQUENCE [LARGE SCALE MRNA]</scope>
    <source>
        <tissue evidence="4">Eye</tissue>
    </source>
</reference>
<dbReference type="EMBL" id="CABZ01058655">
    <property type="status" value="NOT_ANNOTATED_CDS"/>
    <property type="molecule type" value="Genomic_DNA"/>
</dbReference>
<accession>A0A8M1NAV5</accession>
<dbReference type="AGR" id="ZFIN:ZDB-GENE-060929-1114"/>
<reference evidence="5 6" key="2">
    <citation type="journal article" date="2013" name="Nature">
        <title>The zebrafish reference genome sequence and its relationship to the human genome.</title>
        <authorList>
            <consortium name="Genome Reference Consortium Zebrafish"/>
            <person name="Howe K."/>
            <person name="Clark M.D."/>
            <person name="Torroja C.F."/>
            <person name="Torrance J."/>
            <person name="Berthelot C."/>
            <person name="Muffato M."/>
            <person name="Collins J.E."/>
            <person name="Humphray S."/>
            <person name="McLaren K."/>
            <person name="Matthews L."/>
            <person name="McLaren S."/>
            <person name="Sealy I."/>
            <person name="Caccamo M."/>
            <person name="Churcher C."/>
            <person name="Scott C."/>
            <person name="Barrett J.C."/>
            <person name="Koch R."/>
            <person name="Rauch G.J."/>
            <person name="White S."/>
            <person name="Chow W."/>
            <person name="Kilian B."/>
            <person name="Quintais L.T."/>
            <person name="Guerra-Assuncao J.A."/>
            <person name="Zhou Y."/>
            <person name="Gu Y."/>
            <person name="Yen J."/>
            <person name="Vogel J.H."/>
            <person name="Eyre T."/>
            <person name="Redmond S."/>
            <person name="Banerjee R."/>
            <person name="Chi J."/>
            <person name="Fu B."/>
            <person name="Langley E."/>
            <person name="Maguire S.F."/>
            <person name="Laird G.K."/>
            <person name="Lloyd D."/>
            <person name="Kenyon E."/>
            <person name="Donaldson S."/>
            <person name="Sehra H."/>
            <person name="Almeida-King J."/>
            <person name="Loveland J."/>
            <person name="Trevanion S."/>
            <person name="Jones M."/>
            <person name="Quail M."/>
            <person name="Willey D."/>
            <person name="Hunt A."/>
            <person name="Burton J."/>
            <person name="Sims S."/>
            <person name="McLay K."/>
            <person name="Plumb B."/>
            <person name="Davis J."/>
            <person name="Clee C."/>
            <person name="Oliver K."/>
            <person name="Clark R."/>
            <person name="Riddle C."/>
            <person name="Elliot D."/>
            <person name="Eliott D."/>
            <person name="Threadgold G."/>
            <person name="Harden G."/>
            <person name="Ware D."/>
            <person name="Begum S."/>
            <person name="Mortimore B."/>
            <person name="Mortimer B."/>
            <person name="Kerry G."/>
            <person name="Heath P."/>
            <person name="Phillimore B."/>
            <person name="Tracey A."/>
            <person name="Corby N."/>
            <person name="Dunn M."/>
            <person name="Johnson C."/>
            <person name="Wood J."/>
            <person name="Clark S."/>
            <person name="Pelan S."/>
            <person name="Griffiths G."/>
            <person name="Smith M."/>
            <person name="Glithero R."/>
            <person name="Howden P."/>
            <person name="Barker N."/>
            <person name="Lloyd C."/>
            <person name="Stevens C."/>
            <person name="Harley J."/>
            <person name="Holt K."/>
            <person name="Panagiotidis G."/>
            <person name="Lovell J."/>
            <person name="Beasley H."/>
            <person name="Henderson C."/>
            <person name="Gordon D."/>
            <person name="Auger K."/>
            <person name="Wright D."/>
            <person name="Collins J."/>
            <person name="Raisen C."/>
            <person name="Dyer L."/>
            <person name="Leung K."/>
            <person name="Robertson L."/>
            <person name="Ambridge K."/>
            <person name="Leongamornlert D."/>
            <person name="McGuire S."/>
            <person name="Gilderthorp R."/>
            <person name="Griffiths C."/>
            <person name="Manthravadi D."/>
            <person name="Nichol S."/>
            <person name="Barker G."/>
            <person name="Whitehead S."/>
            <person name="Kay M."/>
            <person name="Brown J."/>
            <person name="Murnane C."/>
            <person name="Gray E."/>
            <person name="Humphries M."/>
            <person name="Sycamore N."/>
            <person name="Barker D."/>
            <person name="Saunders D."/>
            <person name="Wallis J."/>
            <person name="Babbage A."/>
            <person name="Hammond S."/>
            <person name="Mashreghi-Mohammadi M."/>
            <person name="Barr L."/>
            <person name="Martin S."/>
            <person name="Wray P."/>
            <person name="Ellington A."/>
            <person name="Matthews N."/>
            <person name="Ellwood M."/>
            <person name="Woodmansey R."/>
            <person name="Clark G."/>
            <person name="Cooper J."/>
            <person name="Cooper J."/>
            <person name="Tromans A."/>
            <person name="Grafham D."/>
            <person name="Skuce C."/>
            <person name="Pandian R."/>
            <person name="Andrews R."/>
            <person name="Harrison E."/>
            <person name="Kimberley A."/>
            <person name="Garnett J."/>
            <person name="Fosker N."/>
            <person name="Hall R."/>
            <person name="Garner P."/>
            <person name="Kelly D."/>
            <person name="Bird C."/>
            <person name="Palmer S."/>
            <person name="Gehring I."/>
            <person name="Berger A."/>
            <person name="Dooley C.M."/>
            <person name="Ersan-Urun Z."/>
            <person name="Eser C."/>
            <person name="Geiger H."/>
            <person name="Geisler M."/>
            <person name="Karotki L."/>
            <person name="Kirn A."/>
            <person name="Konantz J."/>
            <person name="Konantz M."/>
            <person name="Oberlander M."/>
            <person name="Rudolph-Geiger S."/>
            <person name="Teucke M."/>
            <person name="Lanz C."/>
            <person name="Raddatz G."/>
            <person name="Osoegawa K."/>
            <person name="Zhu B."/>
            <person name="Rapp A."/>
            <person name="Widaa S."/>
            <person name="Langford C."/>
            <person name="Yang F."/>
            <person name="Schuster S.C."/>
            <person name="Carter N.P."/>
            <person name="Harrow J."/>
            <person name="Ning Z."/>
            <person name="Herrero J."/>
            <person name="Searle S.M."/>
            <person name="Enright A."/>
            <person name="Geisler R."/>
            <person name="Plasterk R.H."/>
            <person name="Lee C."/>
            <person name="Westerfield M."/>
            <person name="de Jong P.J."/>
            <person name="Zon L.I."/>
            <person name="Postlethwait J.H."/>
            <person name="Nusslein-Volhard C."/>
            <person name="Hubbard T.J."/>
            <person name="Roest Crollius H."/>
            <person name="Rogers J."/>
            <person name="Stemple D.L."/>
        </authorList>
    </citation>
    <scope>NUCLEOTIDE SEQUENCE [LARGE SCALE GENOMIC DNA]</scope>
    <source>
        <strain evidence="5">Tuebingen</strain>
    </source>
</reference>
<dbReference type="Reactome" id="R-DRE-6799990">
    <property type="pathway name" value="Metal sequestration by antimicrobial proteins"/>
</dbReference>
<evidence type="ECO:0000313" key="4">
    <source>
        <dbReference type="EMBL" id="AAI22385.1"/>
    </source>
</evidence>
<reference evidence="7" key="3">
    <citation type="journal article" date="2015" name="Nat. Commun.">
        <title>RFX transcription factors are essential for hearing in mice.</title>
        <authorList>
            <person name="Elkon R."/>
            <person name="Milon B."/>
            <person name="Morrison L."/>
            <person name="Shah M."/>
            <person name="Vijayakumar S."/>
            <person name="Racherla M."/>
            <person name="Leitch C.C."/>
            <person name="Silipino L."/>
            <person name="Hadi S."/>
            <person name="Weiss-Gayet M."/>
            <person name="Barras E."/>
            <person name="Schmid C.D."/>
            <person name="Ait-Lounis A."/>
            <person name="Barnes A."/>
            <person name="Song Y."/>
            <person name="Eisenman D.J."/>
            <person name="Eliyahu E."/>
            <person name="Frolenkov G.I."/>
            <person name="Strome S.E."/>
            <person name="Durand B."/>
            <person name="Zaghloul N.A."/>
            <person name="Jones S.M."/>
            <person name="Reith W."/>
            <person name="Hertzano R."/>
        </authorList>
    </citation>
    <scope>NUCLEOTIDE SEQUENCE</scope>
    <source>
        <strain evidence="7">Tuebingen</strain>
    </source>
</reference>
<dbReference type="InterPro" id="IPR002345">
    <property type="entry name" value="Lipocalin"/>
</dbReference>
<evidence type="ECO:0000313" key="6">
    <source>
        <dbReference type="Proteomes" id="UP000000437"/>
    </source>
</evidence>
<dbReference type="EMBL" id="CABZ01058657">
    <property type="status" value="NOT_ANNOTATED_CDS"/>
    <property type="molecule type" value="Genomic_DNA"/>
</dbReference>
<dbReference type="Reactome" id="R-DRE-6798695">
    <property type="pathway name" value="Neutrophil degranulation"/>
</dbReference>
<dbReference type="OrthoDB" id="9048943at2759"/>
<dbReference type="EMBL" id="CABZ01058656">
    <property type="status" value="NOT_ANNOTATED_CDS"/>
    <property type="molecule type" value="Genomic_DNA"/>
</dbReference>
<dbReference type="SUPFAM" id="SSF50814">
    <property type="entry name" value="Lipocalins"/>
    <property type="match status" value="1"/>
</dbReference>
<gene>
    <name evidence="4 7 8" type="ORF">zgc:153704</name>
</gene>
<accession>Q0D282</accession>
<dbReference type="EMBL" id="BC122384">
    <property type="protein sequence ID" value="AAI22385.1"/>
    <property type="molecule type" value="mRNA"/>
</dbReference>
<evidence type="ECO:0000313" key="5">
    <source>
        <dbReference type="Ensembl" id="ENSDARP00000157598"/>
    </source>
</evidence>
<reference evidence="7" key="6">
    <citation type="submission" date="2025-04" db="UniProtKB">
        <authorList>
            <consortium name="RefSeq"/>
        </authorList>
    </citation>
    <scope>IDENTIFICATION</scope>
    <source>
        <strain evidence="7">Tuebingen</strain>
    </source>
</reference>
<dbReference type="RefSeq" id="NP_001070194.1">
    <property type="nucleotide sequence ID" value="NM_001076726.2"/>
</dbReference>
<dbReference type="HOGENOM" id="CLU_094061_1_0_1"/>
<evidence type="ECO:0000313" key="8">
    <source>
        <dbReference type="ZFIN" id="ZDB-GENE-060929-1114"/>
    </source>
</evidence>
<keyword evidence="6" id="KW-1185">Reference proteome</keyword>
<sequence>MMMMVNGVFALLFVLLSALSVSAEVLPPADFDIKGMTGKWHLIGFATNAEWFVSRKANMKMGIAMVTPTEEGDLDMAYSSLNPDGTCWRMNYLAQKTDIPGKFSFHTERSGTDNDMRIADVKYDEFALIHTIKMKDGSSTLLNKLYGRTTDLSQDVLDKFTEFSLEQGILPENIAILPKNDECP</sequence>
<feature type="domain" description="Lipocalin/cytosolic fatty-acid binding" evidence="3">
    <location>
        <begin position="37"/>
        <end position="181"/>
    </location>
</feature>
<feature type="signal peptide" evidence="2">
    <location>
        <begin position="1"/>
        <end position="23"/>
    </location>
</feature>
<dbReference type="AlphaFoldDB" id="Q0D282"/>
<dbReference type="PANTHER" id="PTHR11430:SF133">
    <property type="entry name" value="LIPOCALIN"/>
    <property type="match status" value="1"/>
</dbReference>
<dbReference type="Reactome" id="R-DRE-804914">
    <property type="pathway name" value="Transport of fatty acids"/>
</dbReference>
<evidence type="ECO:0000256" key="2">
    <source>
        <dbReference type="SAM" id="SignalP"/>
    </source>
</evidence>
<evidence type="ECO:0000313" key="7">
    <source>
        <dbReference type="RefSeq" id="NP_001070194.1"/>
    </source>
</evidence>
<dbReference type="GeneTree" id="ENSGT01120000271921"/>
<dbReference type="PaxDb" id="7955-ENSDARP00000067592"/>
<protein>
    <submittedName>
        <fullName evidence="7">Lipocalin-like precursor</fullName>
    </submittedName>
    <submittedName>
        <fullName evidence="4 5">Zgc:153704</fullName>
    </submittedName>
</protein>
<dbReference type="KEGG" id="dre:767759"/>
<dbReference type="PANTHER" id="PTHR11430">
    <property type="entry name" value="LIPOCALIN"/>
    <property type="match status" value="1"/>
</dbReference>
<organism evidence="4">
    <name type="scientific">Danio rerio</name>
    <name type="common">Zebrafish</name>
    <name type="synonym">Brachydanio rerio</name>
    <dbReference type="NCBI Taxonomy" id="7955"/>
    <lineage>
        <taxon>Eukaryota</taxon>
        <taxon>Metazoa</taxon>
        <taxon>Chordata</taxon>
        <taxon>Craniata</taxon>
        <taxon>Vertebrata</taxon>
        <taxon>Euteleostomi</taxon>
        <taxon>Actinopterygii</taxon>
        <taxon>Neopterygii</taxon>
        <taxon>Teleostei</taxon>
        <taxon>Ostariophysi</taxon>
        <taxon>Cypriniformes</taxon>
        <taxon>Danionidae</taxon>
        <taxon>Danioninae</taxon>
        <taxon>Danio</taxon>
    </lineage>
</organism>